<evidence type="ECO:0000256" key="9">
    <source>
        <dbReference type="SAM" id="MobiDB-lite"/>
    </source>
</evidence>
<keyword evidence="11" id="KW-1185">Reference proteome</keyword>
<dbReference type="GO" id="GO:0071011">
    <property type="term" value="C:precatalytic spliceosome"/>
    <property type="evidence" value="ECO:0007669"/>
    <property type="project" value="TreeGrafter"/>
</dbReference>
<evidence type="ECO:0000256" key="4">
    <source>
        <dbReference type="ARBA" id="ARBA00022884"/>
    </source>
</evidence>
<dbReference type="Pfam" id="PF12220">
    <property type="entry name" value="U1snRNP70_N"/>
    <property type="match status" value="1"/>
</dbReference>
<evidence type="ECO:0000256" key="6">
    <source>
        <dbReference type="ARBA" id="ARBA00023274"/>
    </source>
</evidence>
<feature type="domain" description="RRM" evidence="10">
    <location>
        <begin position="66"/>
        <end position="143"/>
    </location>
</feature>
<dbReference type="WBParaSite" id="L893_g31182.t1">
    <property type="protein sequence ID" value="L893_g31182.t1"/>
    <property type="gene ID" value="L893_g31182"/>
</dbReference>
<dbReference type="Pfam" id="PF00076">
    <property type="entry name" value="RRM_1"/>
    <property type="match status" value="1"/>
</dbReference>
<dbReference type="InterPro" id="IPR035979">
    <property type="entry name" value="RBD_domain_sf"/>
</dbReference>
<dbReference type="GO" id="GO:0071004">
    <property type="term" value="C:U2-type prespliceosome"/>
    <property type="evidence" value="ECO:0007669"/>
    <property type="project" value="TreeGrafter"/>
</dbReference>
<sequence length="273" mass="31909">MDGLAAYVQNFEEASATPAKTKVETREERKLRKRKEKQELISYKIEQGIALWNANENARATTDAYRTLFVGRISFETTESKLRREFEVFGTIEKIVMVQDKEGKPRGYAFIEYSRKSEMSAAYKKADGIKIDGRRVVVDYERGRTQKNWLPRRLGGGKGDTRRNRESRATIEAREVENGFSNSRERGYDRDRERDHGGHRGGSSRGGDRRERDHDSRDRHREDRHRGGSERDSRNGGSHRDRSERSRGDRDRDRDHERSRDRHGGDRGSRHER</sequence>
<evidence type="ECO:0000256" key="2">
    <source>
        <dbReference type="ARBA" id="ARBA00016996"/>
    </source>
</evidence>
<dbReference type="SUPFAM" id="SSF54928">
    <property type="entry name" value="RNA-binding domain, RBD"/>
    <property type="match status" value="1"/>
</dbReference>
<keyword evidence="4 8" id="KW-0694">RNA-binding</keyword>
<dbReference type="CDD" id="cd12236">
    <property type="entry name" value="RRM_snRNP70"/>
    <property type="match status" value="1"/>
</dbReference>
<organism evidence="11 12">
    <name type="scientific">Steinernema glaseri</name>
    <dbReference type="NCBI Taxonomy" id="37863"/>
    <lineage>
        <taxon>Eukaryota</taxon>
        <taxon>Metazoa</taxon>
        <taxon>Ecdysozoa</taxon>
        <taxon>Nematoda</taxon>
        <taxon>Chromadorea</taxon>
        <taxon>Rhabditida</taxon>
        <taxon>Tylenchina</taxon>
        <taxon>Panagrolaimomorpha</taxon>
        <taxon>Strongyloidoidea</taxon>
        <taxon>Steinernematidae</taxon>
        <taxon>Steinernema</taxon>
    </lineage>
</organism>
<dbReference type="PANTHER" id="PTHR13952:SF5">
    <property type="entry name" value="U1 SMALL NUCLEAR RIBONUCLEOPROTEIN 70 KDA"/>
    <property type="match status" value="1"/>
</dbReference>
<dbReference type="InterPro" id="IPR034143">
    <property type="entry name" value="snRNP70_RRM"/>
</dbReference>
<evidence type="ECO:0000256" key="8">
    <source>
        <dbReference type="PROSITE-ProRule" id="PRU00176"/>
    </source>
</evidence>
<proteinExistence type="predicted"/>
<dbReference type="GO" id="GO:0000398">
    <property type="term" value="P:mRNA splicing, via spliceosome"/>
    <property type="evidence" value="ECO:0007669"/>
    <property type="project" value="TreeGrafter"/>
</dbReference>
<accession>A0A1I7ZYH1</accession>
<dbReference type="InterPro" id="IPR012677">
    <property type="entry name" value="Nucleotide-bd_a/b_plait_sf"/>
</dbReference>
<dbReference type="PROSITE" id="PS50102">
    <property type="entry name" value="RRM"/>
    <property type="match status" value="1"/>
</dbReference>
<evidence type="ECO:0000313" key="11">
    <source>
        <dbReference type="Proteomes" id="UP000095287"/>
    </source>
</evidence>
<comment type="subcellular location">
    <subcellularLocation>
        <location evidence="1">Nucleus</location>
    </subcellularLocation>
</comment>
<keyword evidence="5" id="KW-0539">Nucleus</keyword>
<dbReference type="InterPro" id="IPR051183">
    <property type="entry name" value="U1_U11-U12_snRNP_70-35kDa"/>
</dbReference>
<feature type="compositionally biased region" description="Basic and acidic residues" evidence="9">
    <location>
        <begin position="159"/>
        <end position="198"/>
    </location>
</feature>
<evidence type="ECO:0000259" key="10">
    <source>
        <dbReference type="PROSITE" id="PS50102"/>
    </source>
</evidence>
<evidence type="ECO:0000256" key="3">
    <source>
        <dbReference type="ARBA" id="ARBA00021080"/>
    </source>
</evidence>
<feature type="compositionally biased region" description="Basic and acidic residues" evidence="9">
    <location>
        <begin position="206"/>
        <end position="273"/>
    </location>
</feature>
<protein>
    <recommendedName>
        <fullName evidence="2">U1 small nuclear ribonucleoprotein 70 kDa</fullName>
    </recommendedName>
    <alternativeName>
        <fullName evidence="7">U1 snRNP-binding protein homolog</fullName>
    </alternativeName>
    <alternativeName>
        <fullName evidence="3">U11/U12 small nuclear ribonucleoprotein 35 kDa protein</fullName>
    </alternativeName>
</protein>
<evidence type="ECO:0000256" key="5">
    <source>
        <dbReference type="ARBA" id="ARBA00023242"/>
    </source>
</evidence>
<dbReference type="Gene3D" id="3.30.70.330">
    <property type="match status" value="1"/>
</dbReference>
<dbReference type="GO" id="GO:0003729">
    <property type="term" value="F:mRNA binding"/>
    <property type="evidence" value="ECO:0007669"/>
    <property type="project" value="TreeGrafter"/>
</dbReference>
<dbReference type="AlphaFoldDB" id="A0A1I7ZYH1"/>
<evidence type="ECO:0000256" key="1">
    <source>
        <dbReference type="ARBA" id="ARBA00004123"/>
    </source>
</evidence>
<dbReference type="GO" id="GO:0030619">
    <property type="term" value="F:U1 snRNA binding"/>
    <property type="evidence" value="ECO:0007669"/>
    <property type="project" value="InterPro"/>
</dbReference>
<evidence type="ECO:0000313" key="12">
    <source>
        <dbReference type="WBParaSite" id="L893_g31182.t1"/>
    </source>
</evidence>
<dbReference type="GO" id="GO:0005685">
    <property type="term" value="C:U1 snRNP"/>
    <property type="evidence" value="ECO:0007669"/>
    <property type="project" value="TreeGrafter"/>
</dbReference>
<keyword evidence="6" id="KW-0687">Ribonucleoprotein</keyword>
<feature type="region of interest" description="Disordered" evidence="9">
    <location>
        <begin position="149"/>
        <end position="273"/>
    </location>
</feature>
<name>A0A1I7ZYH1_9BILA</name>
<dbReference type="InterPro" id="IPR022023">
    <property type="entry name" value="U1snRNP70_N"/>
</dbReference>
<dbReference type="Proteomes" id="UP000095287">
    <property type="component" value="Unplaced"/>
</dbReference>
<reference evidence="12" key="1">
    <citation type="submission" date="2016-11" db="UniProtKB">
        <authorList>
            <consortium name="WormBaseParasite"/>
        </authorList>
    </citation>
    <scope>IDENTIFICATION</scope>
</reference>
<dbReference type="SMART" id="SM00360">
    <property type="entry name" value="RRM"/>
    <property type="match status" value="1"/>
</dbReference>
<dbReference type="InterPro" id="IPR000504">
    <property type="entry name" value="RRM_dom"/>
</dbReference>
<dbReference type="FunFam" id="3.30.70.330:FF:000132">
    <property type="entry name" value="Small nuclear ribonucleoprotein U11/U12 subunit 35"/>
    <property type="match status" value="1"/>
</dbReference>
<dbReference type="PANTHER" id="PTHR13952">
    <property type="entry name" value="U1 SMALL NUCLEAR RIBONUCLEOPROTEIN 70 KD"/>
    <property type="match status" value="1"/>
</dbReference>
<evidence type="ECO:0000256" key="7">
    <source>
        <dbReference type="ARBA" id="ARBA00031739"/>
    </source>
</evidence>